<proteinExistence type="predicted"/>
<dbReference type="EMBL" id="AOME01000102">
    <property type="protein sequence ID" value="EMA48142.1"/>
    <property type="molecule type" value="Genomic_DNA"/>
</dbReference>
<comment type="caution">
    <text evidence="3">The sequence shown here is derived from an EMBL/GenBank/DDBJ whole genome shotgun (WGS) entry which is preliminary data.</text>
</comment>
<keyword evidence="1" id="KW-0238">DNA-binding</keyword>
<evidence type="ECO:0000256" key="1">
    <source>
        <dbReference type="ARBA" id="ARBA00023125"/>
    </source>
</evidence>
<sequence length="178" mass="20728">MMTREHAHRAMARLGKRERAWRKQYLHTTANEIVTEAVETDCDVIVFEELDDIRKRSSFADWHHIWAFRWLFEYVKYKAPERGVSVETVEPNHTSRRRSKCGFTHKDNRDGTEFWCRSCGYALNADYNAAKNVGLRYARKRYHSLRSRTFAGSGDAPVDVRINRGTMTDDGPRPSAGD</sequence>
<dbReference type="InterPro" id="IPR010095">
    <property type="entry name" value="Cas12f1-like_TNB"/>
</dbReference>
<evidence type="ECO:0000259" key="2">
    <source>
        <dbReference type="Pfam" id="PF07282"/>
    </source>
</evidence>
<feature type="domain" description="Cas12f1-like TNB" evidence="2">
    <location>
        <begin position="68"/>
        <end position="133"/>
    </location>
</feature>
<evidence type="ECO:0000313" key="3">
    <source>
        <dbReference type="EMBL" id="EMA48142.1"/>
    </source>
</evidence>
<dbReference type="NCBIfam" id="TIGR01766">
    <property type="entry name" value="IS200/IS605 family accessory protein TnpB-like domain"/>
    <property type="match status" value="1"/>
</dbReference>
<dbReference type="Pfam" id="PF07282">
    <property type="entry name" value="Cas12f1-like_TNB"/>
    <property type="match status" value="1"/>
</dbReference>
<keyword evidence="4" id="KW-1185">Reference proteome</keyword>
<dbReference type="STRING" id="1227456.C450_20136"/>
<dbReference type="Proteomes" id="UP000011625">
    <property type="component" value="Unassembled WGS sequence"/>
</dbReference>
<protein>
    <submittedName>
        <fullName evidence="3">Transposase, IS605 OrfB family protein</fullName>
    </submittedName>
</protein>
<name>M0MQZ3_9EURY</name>
<reference evidence="3 4" key="1">
    <citation type="journal article" date="2014" name="PLoS Genet.">
        <title>Phylogenetically driven sequencing of extremely halophilic archaea reveals strategies for static and dynamic osmo-response.</title>
        <authorList>
            <person name="Becker E.A."/>
            <person name="Seitzer P.M."/>
            <person name="Tritt A."/>
            <person name="Larsen D."/>
            <person name="Krusor M."/>
            <person name="Yao A.I."/>
            <person name="Wu D."/>
            <person name="Madern D."/>
            <person name="Eisen J.A."/>
            <person name="Darling A.E."/>
            <person name="Facciotti M.T."/>
        </authorList>
    </citation>
    <scope>NUCLEOTIDE SEQUENCE [LARGE SCALE GENOMIC DNA]</scope>
    <source>
        <strain evidence="3 4">DSM 8989</strain>
    </source>
</reference>
<accession>M0MQZ3</accession>
<organism evidence="3 4">
    <name type="scientific">Halococcus salifodinae DSM 8989</name>
    <dbReference type="NCBI Taxonomy" id="1227456"/>
    <lineage>
        <taxon>Archaea</taxon>
        <taxon>Methanobacteriati</taxon>
        <taxon>Methanobacteriota</taxon>
        <taxon>Stenosarchaea group</taxon>
        <taxon>Halobacteria</taxon>
        <taxon>Halobacteriales</taxon>
        <taxon>Halococcaceae</taxon>
        <taxon>Halococcus</taxon>
    </lineage>
</organism>
<dbReference type="PATRIC" id="fig|1227456.3.peg.4069"/>
<evidence type="ECO:0000313" key="4">
    <source>
        <dbReference type="Proteomes" id="UP000011625"/>
    </source>
</evidence>
<gene>
    <name evidence="3" type="ORF">C450_20136</name>
</gene>
<dbReference type="AlphaFoldDB" id="M0MQZ3"/>
<dbReference type="GO" id="GO:0003677">
    <property type="term" value="F:DNA binding"/>
    <property type="evidence" value="ECO:0007669"/>
    <property type="project" value="UniProtKB-KW"/>
</dbReference>